<dbReference type="Proteomes" id="UP000198828">
    <property type="component" value="Unassembled WGS sequence"/>
</dbReference>
<dbReference type="AlphaFoldDB" id="A0A1H3C2U6"/>
<dbReference type="InterPro" id="IPR013785">
    <property type="entry name" value="Aldolase_TIM"/>
</dbReference>
<dbReference type="InterPro" id="IPR007197">
    <property type="entry name" value="rSAM"/>
</dbReference>
<dbReference type="GO" id="GO:0051536">
    <property type="term" value="F:iron-sulfur cluster binding"/>
    <property type="evidence" value="ECO:0007669"/>
    <property type="project" value="UniProtKB-KW"/>
</dbReference>
<dbReference type="PANTHER" id="PTHR43075">
    <property type="entry name" value="FORMATE LYASE ACTIVATING ENZYME, PUTATIVE (AFU_ORTHOLOGUE AFUA_2G15630)-RELATED"/>
    <property type="match status" value="1"/>
</dbReference>
<dbReference type="GO" id="GO:0046872">
    <property type="term" value="F:metal ion binding"/>
    <property type="evidence" value="ECO:0007669"/>
    <property type="project" value="UniProtKB-KW"/>
</dbReference>
<dbReference type="Gene3D" id="3.20.20.70">
    <property type="entry name" value="Aldolase class I"/>
    <property type="match status" value="1"/>
</dbReference>
<reference evidence="5 6" key="1">
    <citation type="submission" date="2016-10" db="EMBL/GenBank/DDBJ databases">
        <authorList>
            <person name="de Groot N.N."/>
        </authorList>
    </citation>
    <scope>NUCLEOTIDE SEQUENCE [LARGE SCALE GENOMIC DNA]</scope>
    <source>
        <strain evidence="5 6">DSM 23310</strain>
    </source>
</reference>
<keyword evidence="4" id="KW-0411">Iron-sulfur</keyword>
<dbReference type="PIRSF" id="PIRSF004869">
    <property type="entry name" value="PflX_prd"/>
    <property type="match status" value="1"/>
</dbReference>
<keyword evidence="1" id="KW-0949">S-adenosyl-L-methionine</keyword>
<keyword evidence="3" id="KW-0408">Iron</keyword>
<protein>
    <submittedName>
        <fullName evidence="5">Putative pyruvate formate lyase activating enzyme</fullName>
    </submittedName>
</protein>
<dbReference type="SFLD" id="SFLDG01099">
    <property type="entry name" value="Uncharacterised_Radical_SAM_Su"/>
    <property type="match status" value="1"/>
</dbReference>
<dbReference type="GO" id="GO:0016829">
    <property type="term" value="F:lyase activity"/>
    <property type="evidence" value="ECO:0007669"/>
    <property type="project" value="UniProtKB-KW"/>
</dbReference>
<evidence type="ECO:0000256" key="1">
    <source>
        <dbReference type="ARBA" id="ARBA00022691"/>
    </source>
</evidence>
<evidence type="ECO:0000313" key="5">
    <source>
        <dbReference type="EMBL" id="SDX48395.1"/>
    </source>
</evidence>
<keyword evidence="5" id="KW-0670">Pyruvate</keyword>
<keyword evidence="5" id="KW-0456">Lyase</keyword>
<sequence length="299" mass="34342">MDTFKPSYIRLYEDGTLLKRVEEVKKYLTECYLCPHGCGADRTKRVGFCKATDKIIVSSYGSHFGEEDVLVGYKGSGTIFFGYCNMRYVFCQNYELSFGGEGRTVSNEELANIMLYIQNHYRCHNINLVSPTHFVPNIIEAIYIAVGKGLNLPIVYNTGGYEKIEILKILDGIIDIYMPEYFSSELAMKFSKVPDYPNKAKLALKEMDRQVGGLKVDDKGIAYRGLIIRHLMLPGNIEDTKEVLKFIKEELSPDCLVNLMSQYYPIHRAYEHNEINRKLGFREYKEAYTFGENLGLRLD</sequence>
<dbReference type="OrthoDB" id="9781783at2"/>
<organism evidence="5 6">
    <name type="scientific">Tepidimicrobium xylanilyticum</name>
    <dbReference type="NCBI Taxonomy" id="1123352"/>
    <lineage>
        <taxon>Bacteria</taxon>
        <taxon>Bacillati</taxon>
        <taxon>Bacillota</taxon>
        <taxon>Tissierellia</taxon>
        <taxon>Tissierellales</taxon>
        <taxon>Tepidimicrobiaceae</taxon>
        <taxon>Tepidimicrobium</taxon>
    </lineage>
</organism>
<proteinExistence type="predicted"/>
<evidence type="ECO:0000256" key="2">
    <source>
        <dbReference type="ARBA" id="ARBA00022723"/>
    </source>
</evidence>
<dbReference type="PANTHER" id="PTHR43075:SF1">
    <property type="entry name" value="FORMATE LYASE ACTIVATING ENZYME, PUTATIVE (AFU_ORTHOLOGUE AFUA_2G15630)-RELATED"/>
    <property type="match status" value="1"/>
</dbReference>
<accession>A0A1H3C2U6</accession>
<evidence type="ECO:0000313" key="6">
    <source>
        <dbReference type="Proteomes" id="UP000198828"/>
    </source>
</evidence>
<gene>
    <name evidence="5" type="ORF">SAMN05660923_02401</name>
</gene>
<dbReference type="InterPro" id="IPR040085">
    <property type="entry name" value="MJ0674-like"/>
</dbReference>
<keyword evidence="6" id="KW-1185">Reference proteome</keyword>
<dbReference type="InterPro" id="IPR016431">
    <property type="entry name" value="Pyrv-formate_lyase-activ_prd"/>
</dbReference>
<dbReference type="RefSeq" id="WP_093754008.1">
    <property type="nucleotide sequence ID" value="NZ_FNNG01000011.1"/>
</dbReference>
<name>A0A1H3C2U6_9FIRM</name>
<dbReference type="SFLD" id="SFLDS00029">
    <property type="entry name" value="Radical_SAM"/>
    <property type="match status" value="1"/>
</dbReference>
<evidence type="ECO:0000256" key="4">
    <source>
        <dbReference type="ARBA" id="ARBA00023014"/>
    </source>
</evidence>
<keyword evidence="2" id="KW-0479">Metal-binding</keyword>
<evidence type="ECO:0000256" key="3">
    <source>
        <dbReference type="ARBA" id="ARBA00023004"/>
    </source>
</evidence>
<dbReference type="EMBL" id="FNNG01000011">
    <property type="protein sequence ID" value="SDX48395.1"/>
    <property type="molecule type" value="Genomic_DNA"/>
</dbReference>